<name>A0A443M0H8_9RHOB</name>
<protein>
    <submittedName>
        <fullName evidence="1">Uncharacterized protein</fullName>
    </submittedName>
</protein>
<comment type="caution">
    <text evidence="1">The sequence shown here is derived from an EMBL/GenBank/DDBJ whole genome shotgun (WGS) entry which is preliminary data.</text>
</comment>
<dbReference type="Proteomes" id="UP000288071">
    <property type="component" value="Unassembled WGS sequence"/>
</dbReference>
<dbReference type="AlphaFoldDB" id="A0A443M0H8"/>
<accession>A0A443M0H8</accession>
<dbReference type="RefSeq" id="WP_128154443.1">
    <property type="nucleotide sequence ID" value="NZ_JBHSOM010000007.1"/>
</dbReference>
<evidence type="ECO:0000313" key="1">
    <source>
        <dbReference type="EMBL" id="RWR54882.1"/>
    </source>
</evidence>
<gene>
    <name evidence="1" type="ORF">EOW66_02110</name>
</gene>
<dbReference type="EMBL" id="SAVA01000001">
    <property type="protein sequence ID" value="RWR54882.1"/>
    <property type="molecule type" value="Genomic_DNA"/>
</dbReference>
<sequence>MPLNFPYPVDFLSHHIRETAIPLALRRFDESSGSGDGRVWSARMAPPLWTATLPLVARSSAEARAIDAKILALDGMGKAFLWADRSYSPAAGGTAGQYVSVSSISADRTAVVLSGLPAGYEVSIGDRLSLTHGSGRVSLATFSAPAVADASGNTDAVEVYPYLPLWADVGQAVEMDRPCVKMCVEAYTGFMAMPGQYSHGASLSLLQRVT</sequence>
<reference evidence="2" key="2">
    <citation type="submission" date="2019-01" db="EMBL/GenBank/DDBJ databases">
        <title>Sinorhodobacter populi sp. nov. isolated from the symptomatic bark tissue of Populus euramericana canker.</title>
        <authorList>
            <person name="Li Y."/>
        </authorList>
    </citation>
    <scope>NUCLEOTIDE SEQUENCE [LARGE SCALE GENOMIC DNA]</scope>
    <source>
        <strain evidence="2">CGMCC 1.12963</strain>
    </source>
</reference>
<organism evidence="1 2">
    <name type="scientific">Paenirhodobacter huangdaonensis</name>
    <dbReference type="NCBI Taxonomy" id="2501515"/>
    <lineage>
        <taxon>Bacteria</taxon>
        <taxon>Pseudomonadati</taxon>
        <taxon>Pseudomonadota</taxon>
        <taxon>Alphaproteobacteria</taxon>
        <taxon>Rhodobacterales</taxon>
        <taxon>Rhodobacter group</taxon>
        <taxon>Paenirhodobacter</taxon>
    </lineage>
</organism>
<keyword evidence="2" id="KW-1185">Reference proteome</keyword>
<proteinExistence type="predicted"/>
<evidence type="ECO:0000313" key="2">
    <source>
        <dbReference type="Proteomes" id="UP000288071"/>
    </source>
</evidence>
<reference evidence="1 2" key="1">
    <citation type="submission" date="2019-01" db="EMBL/GenBank/DDBJ databases">
        <title>Sinorhodobacter populi sp. nov. isolated from the symptomatic bark tissue of Populus euramericana canker.</title>
        <authorList>
            <person name="Xu G."/>
        </authorList>
    </citation>
    <scope>NUCLEOTIDE SEQUENCE [LARGE SCALE GENOMIC DNA]</scope>
    <source>
        <strain evidence="1 2">CGMCC 1.12963</strain>
    </source>
</reference>